<sequence>MAPPLTSVCYFLALVHYGYAAMGPAYSTGPVSSGNFIREATSTLVVPQAPNPIIGNTVLWTGMGTSAGDLIQAITNNYPADTLGAVCSHLGGNWCVAATTLHKTSSSTQQEIAGPDSTTTPSSQVTMRYVYDDASGNYTQTAAVNGVVVSQISTSSGLAQGWGTAQECTTKPCGVVPAHSWINTTLIMNVADPNYSQTAYPTGAGVTGQIITTDGGKTWTAAKLGIPSWDCTTL</sequence>
<dbReference type="AlphaFoldDB" id="A0A6A6H908"/>
<feature type="signal peptide" evidence="1">
    <location>
        <begin position="1"/>
        <end position="20"/>
    </location>
</feature>
<evidence type="ECO:0000256" key="1">
    <source>
        <dbReference type="SAM" id="SignalP"/>
    </source>
</evidence>
<protein>
    <submittedName>
        <fullName evidence="2">Uncharacterized protein</fullName>
    </submittedName>
</protein>
<dbReference type="OrthoDB" id="5086500at2759"/>
<keyword evidence="3" id="KW-1185">Reference proteome</keyword>
<accession>A0A6A6H908</accession>
<name>A0A6A6H908_VIRVR</name>
<dbReference type="EMBL" id="ML991799">
    <property type="protein sequence ID" value="KAF2234308.1"/>
    <property type="molecule type" value="Genomic_DNA"/>
</dbReference>
<reference evidence="2" key="1">
    <citation type="journal article" date="2020" name="Stud. Mycol.">
        <title>101 Dothideomycetes genomes: a test case for predicting lifestyles and emergence of pathogens.</title>
        <authorList>
            <person name="Haridas S."/>
            <person name="Albert R."/>
            <person name="Binder M."/>
            <person name="Bloem J."/>
            <person name="Labutti K."/>
            <person name="Salamov A."/>
            <person name="Andreopoulos B."/>
            <person name="Baker S."/>
            <person name="Barry K."/>
            <person name="Bills G."/>
            <person name="Bluhm B."/>
            <person name="Cannon C."/>
            <person name="Castanera R."/>
            <person name="Culley D."/>
            <person name="Daum C."/>
            <person name="Ezra D."/>
            <person name="Gonzalez J."/>
            <person name="Henrissat B."/>
            <person name="Kuo A."/>
            <person name="Liang C."/>
            <person name="Lipzen A."/>
            <person name="Lutzoni F."/>
            <person name="Magnuson J."/>
            <person name="Mondo S."/>
            <person name="Nolan M."/>
            <person name="Ohm R."/>
            <person name="Pangilinan J."/>
            <person name="Park H.-J."/>
            <person name="Ramirez L."/>
            <person name="Alfaro M."/>
            <person name="Sun H."/>
            <person name="Tritt A."/>
            <person name="Yoshinaga Y."/>
            <person name="Zwiers L.-H."/>
            <person name="Turgeon B."/>
            <person name="Goodwin S."/>
            <person name="Spatafora J."/>
            <person name="Crous P."/>
            <person name="Grigoriev I."/>
        </authorList>
    </citation>
    <scope>NUCLEOTIDE SEQUENCE</scope>
    <source>
        <strain evidence="2">Tuck. ex Michener</strain>
    </source>
</reference>
<feature type="chain" id="PRO_5025555361" evidence="1">
    <location>
        <begin position="21"/>
        <end position="234"/>
    </location>
</feature>
<dbReference type="Proteomes" id="UP000800092">
    <property type="component" value="Unassembled WGS sequence"/>
</dbReference>
<gene>
    <name evidence="2" type="ORF">EV356DRAFT_567206</name>
</gene>
<evidence type="ECO:0000313" key="3">
    <source>
        <dbReference type="Proteomes" id="UP000800092"/>
    </source>
</evidence>
<organism evidence="2 3">
    <name type="scientific">Viridothelium virens</name>
    <name type="common">Speckled blister lichen</name>
    <name type="synonym">Trypethelium virens</name>
    <dbReference type="NCBI Taxonomy" id="1048519"/>
    <lineage>
        <taxon>Eukaryota</taxon>
        <taxon>Fungi</taxon>
        <taxon>Dikarya</taxon>
        <taxon>Ascomycota</taxon>
        <taxon>Pezizomycotina</taxon>
        <taxon>Dothideomycetes</taxon>
        <taxon>Dothideomycetes incertae sedis</taxon>
        <taxon>Trypetheliales</taxon>
        <taxon>Trypetheliaceae</taxon>
        <taxon>Viridothelium</taxon>
    </lineage>
</organism>
<evidence type="ECO:0000313" key="2">
    <source>
        <dbReference type="EMBL" id="KAF2234308.1"/>
    </source>
</evidence>
<proteinExistence type="predicted"/>
<keyword evidence="1" id="KW-0732">Signal</keyword>